<dbReference type="GO" id="GO:0003700">
    <property type="term" value="F:DNA-binding transcription factor activity"/>
    <property type="evidence" value="ECO:0007669"/>
    <property type="project" value="InterPro"/>
</dbReference>
<dbReference type="InterPro" id="IPR036638">
    <property type="entry name" value="HLH_DNA-bd_sf"/>
</dbReference>
<dbReference type="PANTHER" id="PTHR46684">
    <property type="entry name" value="TRANSCRIPTION FACTOR FAMA"/>
    <property type="match status" value="1"/>
</dbReference>
<dbReference type="EMBL" id="CM035423">
    <property type="protein sequence ID" value="KAH7365615.1"/>
    <property type="molecule type" value="Genomic_DNA"/>
</dbReference>
<dbReference type="GO" id="GO:0003677">
    <property type="term" value="F:DNA binding"/>
    <property type="evidence" value="ECO:0007669"/>
    <property type="project" value="UniProtKB-KW"/>
</dbReference>
<feature type="domain" description="BHLH" evidence="5">
    <location>
        <begin position="323"/>
        <end position="374"/>
    </location>
</feature>
<dbReference type="PANTHER" id="PTHR46684:SF6">
    <property type="entry name" value="TRANSCRIPTION FACTOR FAMA"/>
    <property type="match status" value="1"/>
</dbReference>
<proteinExistence type="predicted"/>
<keyword evidence="2" id="KW-0238">DNA-binding</keyword>
<evidence type="ECO:0000256" key="1">
    <source>
        <dbReference type="ARBA" id="ARBA00023015"/>
    </source>
</evidence>
<dbReference type="OrthoDB" id="684567at2759"/>
<evidence type="ECO:0000256" key="4">
    <source>
        <dbReference type="SAM" id="MobiDB-lite"/>
    </source>
</evidence>
<keyword evidence="3" id="KW-0804">Transcription</keyword>
<dbReference type="Pfam" id="PF00010">
    <property type="entry name" value="HLH"/>
    <property type="match status" value="1"/>
</dbReference>
<keyword evidence="1" id="KW-0805">Transcription regulation</keyword>
<gene>
    <name evidence="6" type="ORF">KP509_18G037700</name>
</gene>
<feature type="compositionally biased region" description="Basic residues" evidence="4">
    <location>
        <begin position="305"/>
        <end position="314"/>
    </location>
</feature>
<evidence type="ECO:0000256" key="2">
    <source>
        <dbReference type="ARBA" id="ARBA00023125"/>
    </source>
</evidence>
<dbReference type="Gene3D" id="4.10.280.10">
    <property type="entry name" value="Helix-loop-helix DNA-binding domain"/>
    <property type="match status" value="1"/>
</dbReference>
<name>A0A8T2SNV4_CERRI</name>
<evidence type="ECO:0000259" key="5">
    <source>
        <dbReference type="PROSITE" id="PS50888"/>
    </source>
</evidence>
<sequence>MEDMKSIARTTFDASLRPKLHLSETNSNFHYQQRRHSSPHGLICQSSSQLDNFAMHDDVVLQLSDIEPYHRRSLLKLHSIGTPLSPGAISPTEDDGLTVAHFLHHDPDCISYNEHEISHDPQSTGPSLYASQVHCIGSNGHESLLYLPHNLPEASHYRMSENFVSGVNGPFVKDTCDEGRYTRLVADEGRKSASTRCSASPKLIRDANGSLTSVSCSSSSSRSSIVLDPQRERRYGTIDQEMKAYLPFEASNDNLLQSIDIKHRVAVPMRINTTTSSGSQRKGWSHSAQGLSTTLRYSLSSEQNKKRRKRKRVSQKNFEEMEPQRMTHIAVERNRRKQMNDHLRALRLLMPESYIQRGDQASIIGGTIRFIKELEEVMDYLLQQKRLKDTSINNNTIRSIGNMSNAIKEEDEHSTTTFEVPKVDVNMVAANNIQVKISTHRKEHQLLQIISEFAKHYMTIKSMDISSMGRNVHYSFQIEEIIED</sequence>
<dbReference type="InterPro" id="IPR044283">
    <property type="entry name" value="FAMA/SPEECHLESS/MUTE-like"/>
</dbReference>
<evidence type="ECO:0000256" key="3">
    <source>
        <dbReference type="ARBA" id="ARBA00023163"/>
    </source>
</evidence>
<comment type="caution">
    <text evidence="6">The sequence shown here is derived from an EMBL/GenBank/DDBJ whole genome shotgun (WGS) entry which is preliminary data.</text>
</comment>
<feature type="region of interest" description="Disordered" evidence="4">
    <location>
        <begin position="295"/>
        <end position="318"/>
    </location>
</feature>
<evidence type="ECO:0000313" key="7">
    <source>
        <dbReference type="Proteomes" id="UP000825935"/>
    </source>
</evidence>
<reference evidence="6" key="1">
    <citation type="submission" date="2021-08" db="EMBL/GenBank/DDBJ databases">
        <title>WGS assembly of Ceratopteris richardii.</title>
        <authorList>
            <person name="Marchant D.B."/>
            <person name="Chen G."/>
            <person name="Jenkins J."/>
            <person name="Shu S."/>
            <person name="Leebens-Mack J."/>
            <person name="Grimwood J."/>
            <person name="Schmutz J."/>
            <person name="Soltis P."/>
            <person name="Soltis D."/>
            <person name="Chen Z.-H."/>
        </authorList>
    </citation>
    <scope>NUCLEOTIDE SEQUENCE</scope>
    <source>
        <strain evidence="6">Whitten #5841</strain>
        <tissue evidence="6">Leaf</tissue>
    </source>
</reference>
<evidence type="ECO:0000313" key="6">
    <source>
        <dbReference type="EMBL" id="KAH7365615.1"/>
    </source>
</evidence>
<dbReference type="PROSITE" id="PS50888">
    <property type="entry name" value="BHLH"/>
    <property type="match status" value="1"/>
</dbReference>
<organism evidence="6 7">
    <name type="scientific">Ceratopteris richardii</name>
    <name type="common">Triangle waterfern</name>
    <dbReference type="NCBI Taxonomy" id="49495"/>
    <lineage>
        <taxon>Eukaryota</taxon>
        <taxon>Viridiplantae</taxon>
        <taxon>Streptophyta</taxon>
        <taxon>Embryophyta</taxon>
        <taxon>Tracheophyta</taxon>
        <taxon>Polypodiopsida</taxon>
        <taxon>Polypodiidae</taxon>
        <taxon>Polypodiales</taxon>
        <taxon>Pteridineae</taxon>
        <taxon>Pteridaceae</taxon>
        <taxon>Parkerioideae</taxon>
        <taxon>Ceratopteris</taxon>
    </lineage>
</organism>
<accession>A0A8T2SNV4</accession>
<dbReference type="SUPFAM" id="SSF47459">
    <property type="entry name" value="HLH, helix-loop-helix DNA-binding domain"/>
    <property type="match status" value="1"/>
</dbReference>
<keyword evidence="7" id="KW-1185">Reference proteome</keyword>
<dbReference type="GO" id="GO:0010052">
    <property type="term" value="P:guard cell differentiation"/>
    <property type="evidence" value="ECO:0007669"/>
    <property type="project" value="InterPro"/>
</dbReference>
<dbReference type="GO" id="GO:0046983">
    <property type="term" value="F:protein dimerization activity"/>
    <property type="evidence" value="ECO:0007669"/>
    <property type="project" value="InterPro"/>
</dbReference>
<dbReference type="Proteomes" id="UP000825935">
    <property type="component" value="Chromosome 18"/>
</dbReference>
<protein>
    <recommendedName>
        <fullName evidence="5">BHLH domain-containing protein</fullName>
    </recommendedName>
</protein>
<dbReference type="SMART" id="SM00353">
    <property type="entry name" value="HLH"/>
    <property type="match status" value="1"/>
</dbReference>
<dbReference type="InterPro" id="IPR011598">
    <property type="entry name" value="bHLH_dom"/>
</dbReference>
<dbReference type="AlphaFoldDB" id="A0A8T2SNV4"/>